<dbReference type="PANTHER" id="PTHR30483:SF6">
    <property type="entry name" value="PERIPLASMIC BINDING PROTEIN OF ABC TRANSPORTER FOR NATURAL AMINO ACIDS"/>
    <property type="match status" value="1"/>
</dbReference>
<keyword evidence="6" id="KW-1185">Reference proteome</keyword>
<dbReference type="PANTHER" id="PTHR30483">
    <property type="entry name" value="LEUCINE-SPECIFIC-BINDING PROTEIN"/>
    <property type="match status" value="1"/>
</dbReference>
<organism evidence="5 6">
    <name type="scientific">Amycolatopsis viridis</name>
    <dbReference type="NCBI Taxonomy" id="185678"/>
    <lineage>
        <taxon>Bacteria</taxon>
        <taxon>Bacillati</taxon>
        <taxon>Actinomycetota</taxon>
        <taxon>Actinomycetes</taxon>
        <taxon>Pseudonocardiales</taxon>
        <taxon>Pseudonocardiaceae</taxon>
        <taxon>Amycolatopsis</taxon>
    </lineage>
</organism>
<dbReference type="PROSITE" id="PS51257">
    <property type="entry name" value="PROKAR_LIPOPROTEIN"/>
    <property type="match status" value="1"/>
</dbReference>
<evidence type="ECO:0000256" key="3">
    <source>
        <dbReference type="SAM" id="SignalP"/>
    </source>
</evidence>
<dbReference type="SUPFAM" id="SSF53822">
    <property type="entry name" value="Periplasmic binding protein-like I"/>
    <property type="match status" value="1"/>
</dbReference>
<feature type="chain" id="PRO_5046206903" evidence="3">
    <location>
        <begin position="21"/>
        <end position="403"/>
    </location>
</feature>
<dbReference type="InterPro" id="IPR051010">
    <property type="entry name" value="BCAA_transport"/>
</dbReference>
<evidence type="ECO:0000313" key="5">
    <source>
        <dbReference type="EMBL" id="NIH80826.1"/>
    </source>
</evidence>
<dbReference type="Gene3D" id="3.40.50.2300">
    <property type="match status" value="2"/>
</dbReference>
<gene>
    <name evidence="5" type="ORF">FHX46_003356</name>
</gene>
<dbReference type="InterPro" id="IPR028082">
    <property type="entry name" value="Peripla_BP_I"/>
</dbReference>
<evidence type="ECO:0000256" key="2">
    <source>
        <dbReference type="ARBA" id="ARBA00022729"/>
    </source>
</evidence>
<accession>A0ABX0SZU7</accession>
<keyword evidence="2 3" id="KW-0732">Signal</keyword>
<name>A0ABX0SZU7_9PSEU</name>
<proteinExistence type="inferred from homology"/>
<comment type="similarity">
    <text evidence="1">Belongs to the leucine-binding protein family.</text>
</comment>
<comment type="caution">
    <text evidence="5">The sequence shown here is derived from an EMBL/GenBank/DDBJ whole genome shotgun (WGS) entry which is preliminary data.</text>
</comment>
<dbReference type="Proteomes" id="UP000754495">
    <property type="component" value="Unassembled WGS sequence"/>
</dbReference>
<feature type="signal peptide" evidence="3">
    <location>
        <begin position="1"/>
        <end position="20"/>
    </location>
</feature>
<dbReference type="EMBL" id="JAANOU010000001">
    <property type="protein sequence ID" value="NIH80826.1"/>
    <property type="molecule type" value="Genomic_DNA"/>
</dbReference>
<dbReference type="RefSeq" id="WP_167115662.1">
    <property type="nucleotide sequence ID" value="NZ_JAANOU010000001.1"/>
</dbReference>
<protein>
    <submittedName>
        <fullName evidence="5">Branched-chain amino acid transport system substrate-binding protein</fullName>
    </submittedName>
</protein>
<dbReference type="InterPro" id="IPR028081">
    <property type="entry name" value="Leu-bd"/>
</dbReference>
<evidence type="ECO:0000313" key="6">
    <source>
        <dbReference type="Proteomes" id="UP000754495"/>
    </source>
</evidence>
<feature type="domain" description="Leucine-binding protein" evidence="4">
    <location>
        <begin position="47"/>
        <end position="358"/>
    </location>
</feature>
<evidence type="ECO:0000259" key="4">
    <source>
        <dbReference type="Pfam" id="PF13458"/>
    </source>
</evidence>
<reference evidence="5 6" key="1">
    <citation type="submission" date="2020-03" db="EMBL/GenBank/DDBJ databases">
        <title>Sequencing the genomes of 1000 actinobacteria strains.</title>
        <authorList>
            <person name="Klenk H.-P."/>
        </authorList>
    </citation>
    <scope>NUCLEOTIDE SEQUENCE [LARGE SCALE GENOMIC DNA]</scope>
    <source>
        <strain evidence="5 6">DSM 45668</strain>
    </source>
</reference>
<sequence>MNRHVLVLGAVVSSAALVLAGCGGTASSGGGAGDPYRVLVTGGLSAQGVLATNSKTSVISAQASADEINKTGGIAGRRIEVTVVDDGGDPTTAVTKLREAIAKGKPDLYLNSGPSVIASATLPILQQNKILSFNIGPTNESADPGKFPLNFDLSPSPTDYAKGFIAHAKEKGYQKIGILYGSTSYGASFVREMHQALTAAGLQVVGEQQFDAKALDMTPQLQNLRGSAPDAIAMTAYGAPVGYVLKSLAKIGWTVPVLGDTAVSATSLVSTPPPDGVLGTDQVANLMMEVFDSTVYDPADTSVNTAVAAMKAKAEGGVIPSTLINAYNYDALALVAAAAADVGKADDPGAIAKAIEKPEVLAKAKTAILHDYHYSATSHSPNATADAFVFIKPSPLDSGQFRP</sequence>
<dbReference type="Pfam" id="PF13458">
    <property type="entry name" value="Peripla_BP_6"/>
    <property type="match status" value="1"/>
</dbReference>
<evidence type="ECO:0000256" key="1">
    <source>
        <dbReference type="ARBA" id="ARBA00010062"/>
    </source>
</evidence>